<dbReference type="Proteomes" id="UP000282386">
    <property type="component" value="Chromosome"/>
</dbReference>
<gene>
    <name evidence="1" type="ORF">NCTC10207_00254</name>
</gene>
<reference evidence="1 2" key="1">
    <citation type="submission" date="2018-12" db="EMBL/GenBank/DDBJ databases">
        <authorList>
            <consortium name="Pathogen Informatics"/>
        </authorList>
    </citation>
    <scope>NUCLEOTIDE SEQUENCE [LARGE SCALE GENOMIC DNA]</scope>
    <source>
        <strain evidence="1 2">NCTC10207</strain>
    </source>
</reference>
<accession>A0A7Z9D4W9</accession>
<name>A0A7Z9D4W9_9MICC</name>
<evidence type="ECO:0000313" key="2">
    <source>
        <dbReference type="Proteomes" id="UP000282386"/>
    </source>
</evidence>
<protein>
    <submittedName>
        <fullName evidence="1">Uncharacterized protein</fullName>
    </submittedName>
</protein>
<dbReference type="AlphaFoldDB" id="A0A7Z9D4W9"/>
<evidence type="ECO:0000313" key="1">
    <source>
        <dbReference type="EMBL" id="VEI22186.1"/>
    </source>
</evidence>
<organism evidence="1 2">
    <name type="scientific">Rothia aeria</name>
    <dbReference type="NCBI Taxonomy" id="172042"/>
    <lineage>
        <taxon>Bacteria</taxon>
        <taxon>Bacillati</taxon>
        <taxon>Actinomycetota</taxon>
        <taxon>Actinomycetes</taxon>
        <taxon>Micrococcales</taxon>
        <taxon>Micrococcaceae</taxon>
        <taxon>Rothia</taxon>
    </lineage>
</organism>
<proteinExistence type="predicted"/>
<sequence length="118" mass="12449">MLPVAGSGEAIEIFLGRSVDLTLGSKVAVASPAEASVEAHGSFPPRLKVGASSKAPTFLLRCQPMFAESVPFAAHFFTHRVSAMTLIASAHMQELPVLLVAGSSCKPAILSRNIFREN</sequence>
<dbReference type="EMBL" id="LR134479">
    <property type="protein sequence ID" value="VEI22186.1"/>
    <property type="molecule type" value="Genomic_DNA"/>
</dbReference>